<dbReference type="Proteomes" id="UP000199054">
    <property type="component" value="Unassembled WGS sequence"/>
</dbReference>
<keyword evidence="2" id="KW-1185">Reference proteome</keyword>
<accession>A0A1H8GBR8</accession>
<sequence length="139" mass="14719">MSYAASVALQAAVYERLRGDEALGDLVGDAIFDAMPVEPPSGVHVSIGPEQVEEAGDVTARGSRHDFEISVLSGTSQSGGFGMVKAAALAVTEALERGGLELDHGHLAGLWFLRAKARRVENSTARRVDLTFRARIDLG</sequence>
<dbReference type="EMBL" id="FODE01000006">
    <property type="protein sequence ID" value="SEN41184.1"/>
    <property type="molecule type" value="Genomic_DNA"/>
</dbReference>
<dbReference type="Gene3D" id="3.30.2000.30">
    <property type="match status" value="1"/>
</dbReference>
<proteinExistence type="predicted"/>
<dbReference type="InterPro" id="IPR053745">
    <property type="entry name" value="Viral_Tail_Comp_sf"/>
</dbReference>
<reference evidence="1 2" key="1">
    <citation type="submission" date="2016-10" db="EMBL/GenBank/DDBJ databases">
        <authorList>
            <person name="de Groot N.N."/>
        </authorList>
    </citation>
    <scope>NUCLEOTIDE SEQUENCE [LARGE SCALE GENOMIC DNA]</scope>
    <source>
        <strain evidence="1 2">DSM 8512</strain>
    </source>
</reference>
<name>A0A1H8GBR8_9RHOB</name>
<evidence type="ECO:0008006" key="3">
    <source>
        <dbReference type="Google" id="ProtNLM"/>
    </source>
</evidence>
<gene>
    <name evidence="1" type="ORF">SAMN04489859_100694</name>
</gene>
<dbReference type="AlphaFoldDB" id="A0A1H8GBR8"/>
<evidence type="ECO:0000313" key="1">
    <source>
        <dbReference type="EMBL" id="SEN41184.1"/>
    </source>
</evidence>
<evidence type="ECO:0000313" key="2">
    <source>
        <dbReference type="Proteomes" id="UP000199054"/>
    </source>
</evidence>
<dbReference type="Pfam" id="PF11367">
    <property type="entry name" value="Tail_completion_gp17"/>
    <property type="match status" value="1"/>
</dbReference>
<dbReference type="InterPro" id="IPR021508">
    <property type="entry name" value="Gp17-like"/>
</dbReference>
<dbReference type="STRING" id="34002.SAMN04489859_100694"/>
<protein>
    <recommendedName>
        <fullName evidence="3">DUF3168 domain-containing protein</fullName>
    </recommendedName>
</protein>
<organism evidence="1 2">
    <name type="scientific">Paracoccus alcaliphilus</name>
    <dbReference type="NCBI Taxonomy" id="34002"/>
    <lineage>
        <taxon>Bacteria</taxon>
        <taxon>Pseudomonadati</taxon>
        <taxon>Pseudomonadota</taxon>
        <taxon>Alphaproteobacteria</taxon>
        <taxon>Rhodobacterales</taxon>
        <taxon>Paracoccaceae</taxon>
        <taxon>Paracoccus</taxon>
    </lineage>
</organism>
<dbReference type="OrthoDB" id="7644395at2"/>
<dbReference type="RefSeq" id="WP_090610999.1">
    <property type="nucleotide sequence ID" value="NZ_CP067124.1"/>
</dbReference>